<keyword evidence="7" id="KW-1185">Reference proteome</keyword>
<dbReference type="InterPro" id="IPR000962">
    <property type="entry name" value="Znf_DskA_TraR"/>
</dbReference>
<evidence type="ECO:0000256" key="1">
    <source>
        <dbReference type="ARBA" id="ARBA00022723"/>
    </source>
</evidence>
<reference evidence="6 7" key="1">
    <citation type="submission" date="2017-12" db="EMBL/GenBank/DDBJ databases">
        <title>Sequencing the genomes of 1000 Actinobacteria strains.</title>
        <authorList>
            <person name="Klenk H.-P."/>
        </authorList>
    </citation>
    <scope>NUCLEOTIDE SEQUENCE [LARGE SCALE GENOMIC DNA]</scope>
    <source>
        <strain evidence="6 7">DSM 12806</strain>
    </source>
</reference>
<organism evidence="6 7">
    <name type="scientific">Phycicoccus duodecadis</name>
    <dbReference type="NCBI Taxonomy" id="173053"/>
    <lineage>
        <taxon>Bacteria</taxon>
        <taxon>Bacillati</taxon>
        <taxon>Actinomycetota</taxon>
        <taxon>Actinomycetes</taxon>
        <taxon>Micrococcales</taxon>
        <taxon>Intrasporangiaceae</taxon>
        <taxon>Phycicoccus</taxon>
    </lineage>
</organism>
<dbReference type="GO" id="GO:0008270">
    <property type="term" value="F:zinc ion binding"/>
    <property type="evidence" value="ECO:0007669"/>
    <property type="project" value="UniProtKB-KW"/>
</dbReference>
<evidence type="ECO:0000259" key="5">
    <source>
        <dbReference type="Pfam" id="PF01258"/>
    </source>
</evidence>
<dbReference type="AlphaFoldDB" id="A0A2N3YGJ2"/>
<dbReference type="EMBL" id="PJNE01000001">
    <property type="protein sequence ID" value="PKW25972.1"/>
    <property type="molecule type" value="Genomic_DNA"/>
</dbReference>
<keyword evidence="2" id="KW-0863">Zinc-finger</keyword>
<evidence type="ECO:0000313" key="7">
    <source>
        <dbReference type="Proteomes" id="UP000233781"/>
    </source>
</evidence>
<dbReference type="Gene3D" id="1.20.120.910">
    <property type="entry name" value="DksA, coiled-coil domain"/>
    <property type="match status" value="1"/>
</dbReference>
<feature type="zinc finger region" description="dksA C4-type" evidence="4">
    <location>
        <begin position="96"/>
        <end position="120"/>
    </location>
</feature>
<accession>A0A2N3YGJ2</accession>
<protein>
    <submittedName>
        <fullName evidence="6">TraR/DksA family transcriptional regulator</fullName>
    </submittedName>
</protein>
<dbReference type="RefSeq" id="WP_425440321.1">
    <property type="nucleotide sequence ID" value="NZ_PJNE01000001.1"/>
</dbReference>
<dbReference type="SUPFAM" id="SSF57716">
    <property type="entry name" value="Glucocorticoid receptor-like (DNA-binding domain)"/>
    <property type="match status" value="1"/>
</dbReference>
<comment type="caution">
    <text evidence="6">The sequence shown here is derived from an EMBL/GenBank/DDBJ whole genome shotgun (WGS) entry which is preliminary data.</text>
</comment>
<proteinExistence type="predicted"/>
<keyword evidence="1" id="KW-0479">Metal-binding</keyword>
<gene>
    <name evidence="6" type="ORF">ATL31_0776</name>
</gene>
<feature type="domain" description="Zinc finger DksA/TraR C4-type" evidence="5">
    <location>
        <begin position="91"/>
        <end position="119"/>
    </location>
</feature>
<evidence type="ECO:0000256" key="2">
    <source>
        <dbReference type="ARBA" id="ARBA00022771"/>
    </source>
</evidence>
<evidence type="ECO:0000256" key="4">
    <source>
        <dbReference type="PROSITE-ProRule" id="PRU00510"/>
    </source>
</evidence>
<dbReference type="Pfam" id="PF01258">
    <property type="entry name" value="zf-dskA_traR"/>
    <property type="match status" value="1"/>
</dbReference>
<evidence type="ECO:0000256" key="3">
    <source>
        <dbReference type="ARBA" id="ARBA00022833"/>
    </source>
</evidence>
<dbReference type="PROSITE" id="PS51128">
    <property type="entry name" value="ZF_DKSA_2"/>
    <property type="match status" value="1"/>
</dbReference>
<evidence type="ECO:0000313" key="6">
    <source>
        <dbReference type="EMBL" id="PKW25972.1"/>
    </source>
</evidence>
<dbReference type="PANTHER" id="PTHR33823">
    <property type="entry name" value="RNA POLYMERASE-BINDING TRANSCRIPTION FACTOR DKSA-RELATED"/>
    <property type="match status" value="1"/>
</dbReference>
<dbReference type="Proteomes" id="UP000233781">
    <property type="component" value="Unassembled WGS sequence"/>
</dbReference>
<name>A0A2N3YGJ2_9MICO</name>
<sequence>MSGPDRDRAGAVAEAAALVARQRADLRERLAGMDRDMERMVAASVDSNADDEHDPEGQTIAYERAQLASLTAGLREHLAELDAAASRIADGTYGRCEVCGEPIAAGRLEARPAARTCVAHAR</sequence>
<dbReference type="PANTHER" id="PTHR33823:SF2">
    <property type="entry name" value="RNA POLYMERASE-BINDING TRANSCRIPTION FACTOR DKSA"/>
    <property type="match status" value="1"/>
</dbReference>
<keyword evidence="3" id="KW-0862">Zinc</keyword>